<evidence type="ECO:0000256" key="1">
    <source>
        <dbReference type="ARBA" id="ARBA00004141"/>
    </source>
</evidence>
<feature type="transmembrane region" description="Helical" evidence="7">
    <location>
        <begin position="465"/>
        <end position="486"/>
    </location>
</feature>
<comment type="subcellular location">
    <subcellularLocation>
        <location evidence="1">Membrane</location>
        <topology evidence="1">Multi-pass membrane protein</topology>
    </subcellularLocation>
</comment>
<dbReference type="FunFam" id="1.20.1250.20:FF:000011">
    <property type="entry name" value="MFS multidrug transporter, putative"/>
    <property type="match status" value="1"/>
</dbReference>
<dbReference type="Gene3D" id="1.20.1250.20">
    <property type="entry name" value="MFS general substrate transporter like domains"/>
    <property type="match status" value="1"/>
</dbReference>
<protein>
    <submittedName>
        <fullName evidence="9">Rade putative MSF transporter</fullName>
    </submittedName>
</protein>
<reference evidence="9" key="1">
    <citation type="journal article" date="2020" name="Stud. Mycol.">
        <title>101 Dothideomycetes genomes: a test case for predicting lifestyles and emergence of pathogens.</title>
        <authorList>
            <person name="Haridas S."/>
            <person name="Albert R."/>
            <person name="Binder M."/>
            <person name="Bloem J."/>
            <person name="Labutti K."/>
            <person name="Salamov A."/>
            <person name="Andreopoulos B."/>
            <person name="Baker S."/>
            <person name="Barry K."/>
            <person name="Bills G."/>
            <person name="Bluhm B."/>
            <person name="Cannon C."/>
            <person name="Castanera R."/>
            <person name="Culley D."/>
            <person name="Daum C."/>
            <person name="Ezra D."/>
            <person name="Gonzalez J."/>
            <person name="Henrissat B."/>
            <person name="Kuo A."/>
            <person name="Liang C."/>
            <person name="Lipzen A."/>
            <person name="Lutzoni F."/>
            <person name="Magnuson J."/>
            <person name="Mondo S."/>
            <person name="Nolan M."/>
            <person name="Ohm R."/>
            <person name="Pangilinan J."/>
            <person name="Park H.-J."/>
            <person name="Ramirez L."/>
            <person name="Alfaro M."/>
            <person name="Sun H."/>
            <person name="Tritt A."/>
            <person name="Yoshinaga Y."/>
            <person name="Zwiers L.-H."/>
            <person name="Turgeon B."/>
            <person name="Goodwin S."/>
            <person name="Spatafora J."/>
            <person name="Crous P."/>
            <person name="Grigoriev I."/>
        </authorList>
    </citation>
    <scope>NUCLEOTIDE SEQUENCE</scope>
    <source>
        <strain evidence="9">Tuck. ex Michener</strain>
    </source>
</reference>
<evidence type="ECO:0000256" key="4">
    <source>
        <dbReference type="ARBA" id="ARBA00022989"/>
    </source>
</evidence>
<dbReference type="PROSITE" id="PS50850">
    <property type="entry name" value="MFS"/>
    <property type="match status" value="1"/>
</dbReference>
<feature type="transmembrane region" description="Helical" evidence="7">
    <location>
        <begin position="196"/>
        <end position="216"/>
    </location>
</feature>
<evidence type="ECO:0000259" key="8">
    <source>
        <dbReference type="PROSITE" id="PS50850"/>
    </source>
</evidence>
<feature type="transmembrane region" description="Helical" evidence="7">
    <location>
        <begin position="399"/>
        <end position="418"/>
    </location>
</feature>
<keyword evidence="5 7" id="KW-0472">Membrane</keyword>
<feature type="transmembrane region" description="Helical" evidence="7">
    <location>
        <begin position="354"/>
        <end position="379"/>
    </location>
</feature>
<feature type="region of interest" description="Disordered" evidence="6">
    <location>
        <begin position="1"/>
        <end position="98"/>
    </location>
</feature>
<proteinExistence type="inferred from homology"/>
<feature type="transmembrane region" description="Helical" evidence="7">
    <location>
        <begin position="222"/>
        <end position="244"/>
    </location>
</feature>
<feature type="transmembrane region" description="Helical" evidence="7">
    <location>
        <begin position="165"/>
        <end position="184"/>
    </location>
</feature>
<evidence type="ECO:0000256" key="5">
    <source>
        <dbReference type="ARBA" id="ARBA00023136"/>
    </source>
</evidence>
<evidence type="ECO:0000313" key="9">
    <source>
        <dbReference type="EMBL" id="KAF2239141.1"/>
    </source>
</evidence>
<dbReference type="AlphaFoldDB" id="A0A6A6HMC0"/>
<dbReference type="OrthoDB" id="5296287at2759"/>
<dbReference type="InterPro" id="IPR011701">
    <property type="entry name" value="MFS"/>
</dbReference>
<dbReference type="CDD" id="cd17323">
    <property type="entry name" value="MFS_Tpo1_MDR_like"/>
    <property type="match status" value="1"/>
</dbReference>
<organism evidence="9 10">
    <name type="scientific">Viridothelium virens</name>
    <name type="common">Speckled blister lichen</name>
    <name type="synonym">Trypethelium virens</name>
    <dbReference type="NCBI Taxonomy" id="1048519"/>
    <lineage>
        <taxon>Eukaryota</taxon>
        <taxon>Fungi</taxon>
        <taxon>Dikarya</taxon>
        <taxon>Ascomycota</taxon>
        <taxon>Pezizomycotina</taxon>
        <taxon>Dothideomycetes</taxon>
        <taxon>Dothideomycetes incertae sedis</taxon>
        <taxon>Trypetheliales</taxon>
        <taxon>Trypetheliaceae</taxon>
        <taxon>Viridothelium</taxon>
    </lineage>
</organism>
<evidence type="ECO:0000256" key="7">
    <source>
        <dbReference type="SAM" id="Phobius"/>
    </source>
</evidence>
<dbReference type="PANTHER" id="PTHR23502:SF68">
    <property type="entry name" value="MULTIDRUG TRANSPORTER, PUTATIVE (AFU_ORTHOLOGUE AFUA_3G01120)-RELATED"/>
    <property type="match status" value="1"/>
</dbReference>
<dbReference type="SUPFAM" id="SSF103473">
    <property type="entry name" value="MFS general substrate transporter"/>
    <property type="match status" value="1"/>
</dbReference>
<dbReference type="GO" id="GO:0016020">
    <property type="term" value="C:membrane"/>
    <property type="evidence" value="ECO:0007669"/>
    <property type="project" value="UniProtKB-SubCell"/>
</dbReference>
<feature type="transmembrane region" description="Helical" evidence="7">
    <location>
        <begin position="131"/>
        <end position="153"/>
    </location>
</feature>
<dbReference type="Proteomes" id="UP000800092">
    <property type="component" value="Unassembled WGS sequence"/>
</dbReference>
<dbReference type="GO" id="GO:0022857">
    <property type="term" value="F:transmembrane transporter activity"/>
    <property type="evidence" value="ECO:0007669"/>
    <property type="project" value="InterPro"/>
</dbReference>
<feature type="compositionally biased region" description="Polar residues" evidence="6">
    <location>
        <begin position="1"/>
        <end position="10"/>
    </location>
</feature>
<evidence type="ECO:0000313" key="10">
    <source>
        <dbReference type="Proteomes" id="UP000800092"/>
    </source>
</evidence>
<keyword evidence="10" id="KW-1185">Reference proteome</keyword>
<keyword evidence="4 7" id="KW-1133">Transmembrane helix</keyword>
<feature type="domain" description="Major facilitator superfamily (MFS) profile" evidence="8">
    <location>
        <begin position="130"/>
        <end position="557"/>
    </location>
</feature>
<keyword evidence="3 7" id="KW-0812">Transmembrane</keyword>
<feature type="transmembrane region" description="Helical" evidence="7">
    <location>
        <begin position="285"/>
        <end position="305"/>
    </location>
</feature>
<sequence length="567" mass="61875">MPSDSASPQIPTKDRPLALDKEIEASPYQEVHDGKGPSNGKSDDSKSRDSQVSSVEQHQQPRHLGHTVDVEKGQTFDSSASEEPPEENVSPLRKEGDANTQDKNIVWWEEPADQDPANPLNWSAKKKWGNIAILSGITLVTPLASSIFAPVVPEVMAEFHSNSDLLATFIVSVYLLGFAFGPLIIGPLSEIYGRMLLYNISNVFFVAFTIGCALSTSLNMLFAFRVLAGLAGCTVLTIGGGTIADIFPQEKRGGAMAIWSLGPLLGPIIGPVAGGYLGQAKGWRWVFWLLVILAGFFDILCLVFCRETYAPVLLQRKTLRLQKETGNLDLRSKLDTGLTPIDLFKRSIIRPMKLLFFSPICTVLCIYTAIVYGILYLLYTTFTYVFEGQYGFSPGTVGLTYIGLGIGMILGMAIFGGASDRILKAKSKKGEMKPEYRLPPLVPGSFCVPIGLLIYGWTAKYHEQWAIPLLGTLIVGLGLLAVFMAIQTYLVDAYHIYAASAIAANTVLRSILGACFPLFGLQMYSALGLGWGNSLLAFIAVALCPVPVLLLRYGESIRKNPRFQLKL</sequence>
<feature type="transmembrane region" description="Helical" evidence="7">
    <location>
        <begin position="438"/>
        <end position="459"/>
    </location>
</feature>
<evidence type="ECO:0000256" key="2">
    <source>
        <dbReference type="ARBA" id="ARBA00008335"/>
    </source>
</evidence>
<feature type="transmembrane region" description="Helical" evidence="7">
    <location>
        <begin position="531"/>
        <end position="553"/>
    </location>
</feature>
<accession>A0A6A6HMC0</accession>
<dbReference type="InterPro" id="IPR020846">
    <property type="entry name" value="MFS_dom"/>
</dbReference>
<comment type="similarity">
    <text evidence="2">Belongs to the major facilitator superfamily.</text>
</comment>
<gene>
    <name evidence="9" type="ORF">EV356DRAFT_502104</name>
</gene>
<dbReference type="EMBL" id="ML991773">
    <property type="protein sequence ID" value="KAF2239141.1"/>
    <property type="molecule type" value="Genomic_DNA"/>
</dbReference>
<evidence type="ECO:0000256" key="3">
    <source>
        <dbReference type="ARBA" id="ARBA00022692"/>
    </source>
</evidence>
<feature type="compositionally biased region" description="Basic and acidic residues" evidence="6">
    <location>
        <begin position="12"/>
        <end position="49"/>
    </location>
</feature>
<dbReference type="Pfam" id="PF07690">
    <property type="entry name" value="MFS_1"/>
    <property type="match status" value="1"/>
</dbReference>
<evidence type="ECO:0000256" key="6">
    <source>
        <dbReference type="SAM" id="MobiDB-lite"/>
    </source>
</evidence>
<name>A0A6A6HMC0_VIRVR</name>
<dbReference type="InterPro" id="IPR036259">
    <property type="entry name" value="MFS_trans_sf"/>
</dbReference>
<feature type="transmembrane region" description="Helical" evidence="7">
    <location>
        <begin position="256"/>
        <end position="279"/>
    </location>
</feature>
<feature type="transmembrane region" description="Helical" evidence="7">
    <location>
        <begin position="498"/>
        <end position="519"/>
    </location>
</feature>
<dbReference type="PANTHER" id="PTHR23502">
    <property type="entry name" value="MAJOR FACILITATOR SUPERFAMILY"/>
    <property type="match status" value="1"/>
</dbReference>